<dbReference type="GO" id="GO:0019752">
    <property type="term" value="P:carboxylic acid metabolic process"/>
    <property type="evidence" value="ECO:0007669"/>
    <property type="project" value="InterPro"/>
</dbReference>
<gene>
    <name evidence="6" type="ORF">GCM10011585_08500</name>
</gene>
<sequence length="461" mass="50213">MADEPLDGFFQRLAEAQRRLDASFAHLPASPLPPLDEAATAILNEVAIKLHDNYPYAHPLYAGQMLKPPHPIARASYALAMSVNPNNHALDGGRASSAMEIEAVAALAKMFGWPQHLGHLTSGGTFANLEALWIAGQLAPGKSIAASDQAHYTHSRISAVLGLPFVKIPSDNTGRIDLRALESLLETQTIGTVVVTLGTTAIGSVDPLDEILKLQQRYNFRIHVDAAYGGYFTLAANLTPQIRAAYEAISQADSIVIDPHKHGLQPYGCGCVLFRDSTVGRFYKHDSPYTYFSSKDLHLGEISLECSRAGASAVALWATQQLVPYIPGGAFAQDLESSHEAALELYRRLAASPHFVTPSFLPALDIAFWTAKSSTPELSSALAQRIFDEAARHDLHLALATLPTRFFPPETWPQTEQSASVTCLRSVLMKPEHLAWIDQIWERLSNAITAAERVNTTPVPR</sequence>
<dbReference type="PROSITE" id="PS00392">
    <property type="entry name" value="DDC_GAD_HDC_YDC"/>
    <property type="match status" value="1"/>
</dbReference>
<evidence type="ECO:0000256" key="2">
    <source>
        <dbReference type="ARBA" id="ARBA00022898"/>
    </source>
</evidence>
<dbReference type="RefSeq" id="WP_188552867.1">
    <property type="nucleotide sequence ID" value="NZ_BMGT01000001.1"/>
</dbReference>
<dbReference type="PANTHER" id="PTHR42735">
    <property type="match status" value="1"/>
</dbReference>
<dbReference type="InterPro" id="IPR050477">
    <property type="entry name" value="GrpII_AminoAcid_Decarb"/>
</dbReference>
<evidence type="ECO:0000313" key="6">
    <source>
        <dbReference type="EMBL" id="GGG68790.1"/>
    </source>
</evidence>
<feature type="modified residue" description="N6-(pyridoxal phosphate)lysine" evidence="4">
    <location>
        <position position="261"/>
    </location>
</feature>
<dbReference type="Gene3D" id="3.40.640.10">
    <property type="entry name" value="Type I PLP-dependent aspartate aminotransferase-like (Major domain)"/>
    <property type="match status" value="1"/>
</dbReference>
<evidence type="ECO:0000256" key="1">
    <source>
        <dbReference type="ARBA" id="ARBA00001933"/>
    </source>
</evidence>
<evidence type="ECO:0000256" key="3">
    <source>
        <dbReference type="ARBA" id="ARBA00023239"/>
    </source>
</evidence>
<reference evidence="6" key="1">
    <citation type="journal article" date="2014" name="Int. J. Syst. Evol. Microbiol.">
        <title>Complete genome sequence of Corynebacterium casei LMG S-19264T (=DSM 44701T), isolated from a smear-ripened cheese.</title>
        <authorList>
            <consortium name="US DOE Joint Genome Institute (JGI-PGF)"/>
            <person name="Walter F."/>
            <person name="Albersmeier A."/>
            <person name="Kalinowski J."/>
            <person name="Ruckert C."/>
        </authorList>
    </citation>
    <scope>NUCLEOTIDE SEQUENCE</scope>
    <source>
        <strain evidence="6">CGMCC 1.12997</strain>
    </source>
</reference>
<dbReference type="GO" id="GO:0030170">
    <property type="term" value="F:pyridoxal phosphate binding"/>
    <property type="evidence" value="ECO:0007669"/>
    <property type="project" value="InterPro"/>
</dbReference>
<dbReference type="Proteomes" id="UP000647241">
    <property type="component" value="Unassembled WGS sequence"/>
</dbReference>
<evidence type="ECO:0000256" key="5">
    <source>
        <dbReference type="RuleBase" id="RU000382"/>
    </source>
</evidence>
<dbReference type="Pfam" id="PF00282">
    <property type="entry name" value="Pyridoxal_deC"/>
    <property type="match status" value="1"/>
</dbReference>
<comment type="similarity">
    <text evidence="5">Belongs to the group II decarboxylase family.</text>
</comment>
<proteinExistence type="inferred from homology"/>
<evidence type="ECO:0000256" key="4">
    <source>
        <dbReference type="PIRSR" id="PIRSR602129-50"/>
    </source>
</evidence>
<keyword evidence="7" id="KW-1185">Reference proteome</keyword>
<dbReference type="GO" id="GO:0008483">
    <property type="term" value="F:transaminase activity"/>
    <property type="evidence" value="ECO:0007669"/>
    <property type="project" value="UniProtKB-KW"/>
</dbReference>
<keyword evidence="6" id="KW-0032">Aminotransferase</keyword>
<dbReference type="InterPro" id="IPR015424">
    <property type="entry name" value="PyrdxlP-dep_Trfase"/>
</dbReference>
<comment type="cofactor">
    <cofactor evidence="1 4 5">
        <name>pyridoxal 5'-phosphate</name>
        <dbReference type="ChEBI" id="CHEBI:597326"/>
    </cofactor>
</comment>
<evidence type="ECO:0000313" key="7">
    <source>
        <dbReference type="Proteomes" id="UP000647241"/>
    </source>
</evidence>
<keyword evidence="3 5" id="KW-0456">Lyase</keyword>
<dbReference type="GO" id="GO:0016831">
    <property type="term" value="F:carboxy-lyase activity"/>
    <property type="evidence" value="ECO:0007669"/>
    <property type="project" value="InterPro"/>
</dbReference>
<protein>
    <submittedName>
        <fullName evidence="6">Aspartate aminotransferase family protein</fullName>
    </submittedName>
</protein>
<accession>A0A917M0K8</accession>
<keyword evidence="6" id="KW-0808">Transferase</keyword>
<dbReference type="SUPFAM" id="SSF53383">
    <property type="entry name" value="PLP-dependent transferases"/>
    <property type="match status" value="1"/>
</dbReference>
<dbReference type="PANTHER" id="PTHR42735:SF4">
    <property type="entry name" value="PYRIDOXAL PHOSPHATE-DEPENDENT DECARBOXYLASE FAMILY PROTEIN"/>
    <property type="match status" value="1"/>
</dbReference>
<dbReference type="InterPro" id="IPR021115">
    <property type="entry name" value="Pyridoxal-P_BS"/>
</dbReference>
<comment type="caution">
    <text evidence="6">The sequence shown here is derived from an EMBL/GenBank/DDBJ whole genome shotgun (WGS) entry which is preliminary data.</text>
</comment>
<dbReference type="AlphaFoldDB" id="A0A917M0K8"/>
<dbReference type="EMBL" id="BMGT01000001">
    <property type="protein sequence ID" value="GGG68790.1"/>
    <property type="molecule type" value="Genomic_DNA"/>
</dbReference>
<reference evidence="6" key="2">
    <citation type="submission" date="2020-09" db="EMBL/GenBank/DDBJ databases">
        <authorList>
            <person name="Sun Q."/>
            <person name="Zhou Y."/>
        </authorList>
    </citation>
    <scope>NUCLEOTIDE SEQUENCE</scope>
    <source>
        <strain evidence="6">CGMCC 1.12997</strain>
    </source>
</reference>
<organism evidence="6 7">
    <name type="scientific">Edaphobacter dinghuensis</name>
    <dbReference type="NCBI Taxonomy" id="1560005"/>
    <lineage>
        <taxon>Bacteria</taxon>
        <taxon>Pseudomonadati</taxon>
        <taxon>Acidobacteriota</taxon>
        <taxon>Terriglobia</taxon>
        <taxon>Terriglobales</taxon>
        <taxon>Acidobacteriaceae</taxon>
        <taxon>Edaphobacter</taxon>
    </lineage>
</organism>
<dbReference type="InterPro" id="IPR015421">
    <property type="entry name" value="PyrdxlP-dep_Trfase_major"/>
</dbReference>
<keyword evidence="2 4" id="KW-0663">Pyridoxal phosphate</keyword>
<dbReference type="InterPro" id="IPR002129">
    <property type="entry name" value="PyrdxlP-dep_de-COase"/>
</dbReference>
<name>A0A917M0K8_9BACT</name>